<dbReference type="Proteomes" id="UP000613740">
    <property type="component" value="Unassembled WGS sequence"/>
</dbReference>
<name>A0A835SZQ8_9CHLO</name>
<protein>
    <recommendedName>
        <fullName evidence="6">MYND-type domain-containing protein</fullName>
    </recommendedName>
</protein>
<dbReference type="InterPro" id="IPR002893">
    <property type="entry name" value="Znf_MYND"/>
</dbReference>
<evidence type="ECO:0000313" key="7">
    <source>
        <dbReference type="EMBL" id="KAG2428871.1"/>
    </source>
</evidence>
<feature type="region of interest" description="Disordered" evidence="5">
    <location>
        <begin position="150"/>
        <end position="198"/>
    </location>
</feature>
<gene>
    <name evidence="7" type="ORF">HYH02_014194</name>
</gene>
<dbReference type="Gene3D" id="6.10.140.2220">
    <property type="match status" value="1"/>
</dbReference>
<proteinExistence type="predicted"/>
<feature type="domain" description="MYND-type" evidence="6">
    <location>
        <begin position="248"/>
        <end position="290"/>
    </location>
</feature>
<dbReference type="PROSITE" id="PS50865">
    <property type="entry name" value="ZF_MYND_2"/>
    <property type="match status" value="1"/>
</dbReference>
<accession>A0A835SZQ8</accession>
<evidence type="ECO:0000256" key="2">
    <source>
        <dbReference type="ARBA" id="ARBA00022771"/>
    </source>
</evidence>
<dbReference type="PANTHER" id="PTHR47570:SF1">
    <property type="entry name" value="ZINC ION BINDING PROTEIN"/>
    <property type="match status" value="1"/>
</dbReference>
<feature type="region of interest" description="Disordered" evidence="5">
    <location>
        <begin position="113"/>
        <end position="138"/>
    </location>
</feature>
<evidence type="ECO:0000256" key="5">
    <source>
        <dbReference type="SAM" id="MobiDB-lite"/>
    </source>
</evidence>
<dbReference type="EMBL" id="JAEHOD010000089">
    <property type="protein sequence ID" value="KAG2428871.1"/>
    <property type="molecule type" value="Genomic_DNA"/>
</dbReference>
<dbReference type="PROSITE" id="PS01360">
    <property type="entry name" value="ZF_MYND_1"/>
    <property type="match status" value="1"/>
</dbReference>
<dbReference type="SUPFAM" id="SSF144232">
    <property type="entry name" value="HIT/MYND zinc finger-like"/>
    <property type="match status" value="1"/>
</dbReference>
<keyword evidence="8" id="KW-1185">Reference proteome</keyword>
<reference evidence="7" key="1">
    <citation type="journal article" date="2020" name="bioRxiv">
        <title>Comparative genomics of Chlamydomonas.</title>
        <authorList>
            <person name="Craig R.J."/>
            <person name="Hasan A.R."/>
            <person name="Ness R.W."/>
            <person name="Keightley P.D."/>
        </authorList>
    </citation>
    <scope>NUCLEOTIDE SEQUENCE</scope>
    <source>
        <strain evidence="7">CCAP 11/173</strain>
    </source>
</reference>
<feature type="compositionally biased region" description="Low complexity" evidence="5">
    <location>
        <begin position="155"/>
        <end position="189"/>
    </location>
</feature>
<evidence type="ECO:0000256" key="1">
    <source>
        <dbReference type="ARBA" id="ARBA00022723"/>
    </source>
</evidence>
<dbReference type="PANTHER" id="PTHR47570">
    <property type="entry name" value="ZINC ION BINDING PROTEIN"/>
    <property type="match status" value="1"/>
</dbReference>
<dbReference type="OrthoDB" id="550206at2759"/>
<dbReference type="Pfam" id="PF01753">
    <property type="entry name" value="zf-MYND"/>
    <property type="match status" value="1"/>
</dbReference>
<evidence type="ECO:0000259" key="6">
    <source>
        <dbReference type="PROSITE" id="PS50865"/>
    </source>
</evidence>
<sequence>MPRKWYDKHRKCEDGSEHEGELELITWDGKSDDGEQLGWGAVVIEEAEDHKRSFHTKYGADMERFYEWWPQGFRWTCCGCTGDMPWGCDHHGTGSKPCKCDFCVMGKPLPPNISPPTAQSRMGLTLSRGPDPRSHNPAQAAISEVMRSLFGMDNGPSGSSGAGSSSKSGSQSKSKAKPAKPATAKAPTTAGGGGAAGARNAAAASNRAAAGAASSKQGSAAGDKAGTTAAAAAGSASAAVPSAGKRKCALCSKEQQADGRSLMKCGGCKSVRYCSTDCQAAHWPQHKSACKELRQQLAAAQST</sequence>
<evidence type="ECO:0000256" key="3">
    <source>
        <dbReference type="ARBA" id="ARBA00022833"/>
    </source>
</evidence>
<organism evidence="7 8">
    <name type="scientific">Chlamydomonas schloesseri</name>
    <dbReference type="NCBI Taxonomy" id="2026947"/>
    <lineage>
        <taxon>Eukaryota</taxon>
        <taxon>Viridiplantae</taxon>
        <taxon>Chlorophyta</taxon>
        <taxon>core chlorophytes</taxon>
        <taxon>Chlorophyceae</taxon>
        <taxon>CS clade</taxon>
        <taxon>Chlamydomonadales</taxon>
        <taxon>Chlamydomonadaceae</taxon>
        <taxon>Chlamydomonas</taxon>
    </lineage>
</organism>
<dbReference type="AlphaFoldDB" id="A0A835SZQ8"/>
<evidence type="ECO:0000313" key="8">
    <source>
        <dbReference type="Proteomes" id="UP000613740"/>
    </source>
</evidence>
<keyword evidence="2 4" id="KW-0863">Zinc-finger</keyword>
<keyword evidence="1" id="KW-0479">Metal-binding</keyword>
<comment type="caution">
    <text evidence="7">The sequence shown here is derived from an EMBL/GenBank/DDBJ whole genome shotgun (WGS) entry which is preliminary data.</text>
</comment>
<dbReference type="GO" id="GO:0008270">
    <property type="term" value="F:zinc ion binding"/>
    <property type="evidence" value="ECO:0007669"/>
    <property type="project" value="UniProtKB-KW"/>
</dbReference>
<keyword evidence="3" id="KW-0862">Zinc</keyword>
<evidence type="ECO:0000256" key="4">
    <source>
        <dbReference type="PROSITE-ProRule" id="PRU00134"/>
    </source>
</evidence>